<keyword evidence="3" id="KW-1185">Reference proteome</keyword>
<feature type="transmembrane region" description="Helical" evidence="1">
    <location>
        <begin position="20"/>
        <end position="36"/>
    </location>
</feature>
<evidence type="ECO:0000313" key="2">
    <source>
        <dbReference type="EMBL" id="ETX02737.1"/>
    </source>
</evidence>
<gene>
    <name evidence="2" type="ORF">ETSY1_02585</name>
</gene>
<dbReference type="AlphaFoldDB" id="W4LZC8"/>
<dbReference type="Proteomes" id="UP000019141">
    <property type="component" value="Unassembled WGS sequence"/>
</dbReference>
<keyword evidence="1" id="KW-0812">Transmembrane</keyword>
<organism evidence="2 3">
    <name type="scientific">Entotheonella factor</name>
    <dbReference type="NCBI Taxonomy" id="1429438"/>
    <lineage>
        <taxon>Bacteria</taxon>
        <taxon>Pseudomonadati</taxon>
        <taxon>Nitrospinota/Tectimicrobiota group</taxon>
        <taxon>Candidatus Tectimicrobiota</taxon>
        <taxon>Candidatus Entotheonellia</taxon>
        <taxon>Candidatus Entotheonellales</taxon>
        <taxon>Candidatus Entotheonellaceae</taxon>
        <taxon>Candidatus Entotheonella</taxon>
    </lineage>
</organism>
<sequence>MAVDNHVDIRLKHQSKVGMAQAWAVLVIIVIMGLVADRIAAEPFSQFVVFGWCQDTFAKVSSNRSLT</sequence>
<dbReference type="EMBL" id="AZHW01000111">
    <property type="protein sequence ID" value="ETX02737.1"/>
    <property type="molecule type" value="Genomic_DNA"/>
</dbReference>
<accession>W4LZC8</accession>
<protein>
    <submittedName>
        <fullName evidence="2">Uncharacterized protein</fullName>
    </submittedName>
</protein>
<keyword evidence="1" id="KW-0472">Membrane</keyword>
<keyword evidence="1" id="KW-1133">Transmembrane helix</keyword>
<proteinExistence type="predicted"/>
<comment type="caution">
    <text evidence="2">The sequence shown here is derived from an EMBL/GenBank/DDBJ whole genome shotgun (WGS) entry which is preliminary data.</text>
</comment>
<evidence type="ECO:0000313" key="3">
    <source>
        <dbReference type="Proteomes" id="UP000019141"/>
    </source>
</evidence>
<evidence type="ECO:0000256" key="1">
    <source>
        <dbReference type="SAM" id="Phobius"/>
    </source>
</evidence>
<dbReference type="HOGENOM" id="CLU_2804420_0_0_7"/>
<name>W4LZC8_ENTF1</name>
<reference evidence="2 3" key="1">
    <citation type="journal article" date="2014" name="Nature">
        <title>An environmental bacterial taxon with a large and distinct metabolic repertoire.</title>
        <authorList>
            <person name="Wilson M.C."/>
            <person name="Mori T."/>
            <person name="Ruckert C."/>
            <person name="Uria A.R."/>
            <person name="Helf M.J."/>
            <person name="Takada K."/>
            <person name="Gernert C."/>
            <person name="Steffens U.A."/>
            <person name="Heycke N."/>
            <person name="Schmitt S."/>
            <person name="Rinke C."/>
            <person name="Helfrich E.J."/>
            <person name="Brachmann A.O."/>
            <person name="Gurgui C."/>
            <person name="Wakimoto T."/>
            <person name="Kracht M."/>
            <person name="Crusemann M."/>
            <person name="Hentschel U."/>
            <person name="Abe I."/>
            <person name="Matsunaga S."/>
            <person name="Kalinowski J."/>
            <person name="Takeyama H."/>
            <person name="Piel J."/>
        </authorList>
    </citation>
    <scope>NUCLEOTIDE SEQUENCE [LARGE SCALE GENOMIC DNA]</scope>
    <source>
        <strain evidence="3">TSY1</strain>
    </source>
</reference>